<feature type="transmembrane region" description="Helical" evidence="7">
    <location>
        <begin position="226"/>
        <end position="246"/>
    </location>
</feature>
<protein>
    <recommendedName>
        <fullName evidence="8">Rhodopsin domain-containing protein</fullName>
    </recommendedName>
</protein>
<dbReference type="AlphaFoldDB" id="A0A9P9AWN3"/>
<feature type="compositionally biased region" description="Polar residues" evidence="6">
    <location>
        <begin position="295"/>
        <end position="308"/>
    </location>
</feature>
<comment type="subcellular location">
    <subcellularLocation>
        <location evidence="1">Membrane</location>
        <topology evidence="1">Multi-pass membrane protein</topology>
    </subcellularLocation>
</comment>
<feature type="transmembrane region" description="Helical" evidence="7">
    <location>
        <begin position="27"/>
        <end position="49"/>
    </location>
</feature>
<keyword evidence="4 7" id="KW-0472">Membrane</keyword>
<feature type="compositionally biased region" description="Basic and acidic residues" evidence="6">
    <location>
        <begin position="380"/>
        <end position="389"/>
    </location>
</feature>
<sequence>MAIDPTMEAIFGQPPDGMDLDEQIVTAYNIVVCVALGVAAIFVALRFFVRKLKGSDLWWDDWAIVVSIFCTAVTVATTILAGNHGAGEHVWSNNISRFIKLIKLVYAEPYVYALAVTSTKVSILLLYHRLFRSKADSNRLFNTMFWIAAFLTSIYPLILWITMACACKPISYYWNQYLGAKGTCIDTHLFFLLLGIVNMLNDIVVLIVPIPRILQLHLNKRSKASIVGIMLLGSFVCVASIVRIYYLNGLFKNIDATWWMGPSFAWSSIEPSVAIISACLPTLAPLFRMGRKKGSSSSPYYVSDRTGQSGTGGLHSRNVVGRFNAGHSRIEDDEVELTYKVQGGDRADTSSSRSPGSQGSSEYDRAITVKTQVSVISQGRGDRDRNRQI</sequence>
<name>A0A9P9AWN3_9HYPO</name>
<keyword evidence="10" id="KW-1185">Reference proteome</keyword>
<keyword evidence="2 7" id="KW-0812">Transmembrane</keyword>
<dbReference type="InterPro" id="IPR049326">
    <property type="entry name" value="Rhodopsin_dom_fungi"/>
</dbReference>
<evidence type="ECO:0000313" key="9">
    <source>
        <dbReference type="EMBL" id="KAH6900632.1"/>
    </source>
</evidence>
<evidence type="ECO:0000256" key="7">
    <source>
        <dbReference type="SAM" id="Phobius"/>
    </source>
</evidence>
<feature type="transmembrane region" description="Helical" evidence="7">
    <location>
        <begin position="189"/>
        <end position="214"/>
    </location>
</feature>
<organism evidence="9 10">
    <name type="scientific">Thelonectria olida</name>
    <dbReference type="NCBI Taxonomy" id="1576542"/>
    <lineage>
        <taxon>Eukaryota</taxon>
        <taxon>Fungi</taxon>
        <taxon>Dikarya</taxon>
        <taxon>Ascomycota</taxon>
        <taxon>Pezizomycotina</taxon>
        <taxon>Sordariomycetes</taxon>
        <taxon>Hypocreomycetidae</taxon>
        <taxon>Hypocreales</taxon>
        <taxon>Nectriaceae</taxon>
        <taxon>Thelonectria</taxon>
    </lineage>
</organism>
<feature type="transmembrane region" description="Helical" evidence="7">
    <location>
        <begin position="140"/>
        <end position="163"/>
    </location>
</feature>
<feature type="region of interest" description="Disordered" evidence="6">
    <location>
        <begin position="341"/>
        <end position="389"/>
    </location>
</feature>
<feature type="domain" description="Rhodopsin" evidence="8">
    <location>
        <begin position="45"/>
        <end position="288"/>
    </location>
</feature>
<comment type="similarity">
    <text evidence="5">Belongs to the SAT4 family.</text>
</comment>
<evidence type="ECO:0000256" key="1">
    <source>
        <dbReference type="ARBA" id="ARBA00004141"/>
    </source>
</evidence>
<keyword evidence="3 7" id="KW-1133">Transmembrane helix</keyword>
<dbReference type="OrthoDB" id="5329176at2759"/>
<feature type="transmembrane region" description="Helical" evidence="7">
    <location>
        <begin position="61"/>
        <end position="82"/>
    </location>
</feature>
<evidence type="ECO:0000313" key="10">
    <source>
        <dbReference type="Proteomes" id="UP000777438"/>
    </source>
</evidence>
<gene>
    <name evidence="9" type="ORF">B0T10DRAFT_600895</name>
</gene>
<dbReference type="PANTHER" id="PTHR33048:SF47">
    <property type="entry name" value="INTEGRAL MEMBRANE PROTEIN-RELATED"/>
    <property type="match status" value="1"/>
</dbReference>
<feature type="compositionally biased region" description="Low complexity" evidence="6">
    <location>
        <begin position="350"/>
        <end position="361"/>
    </location>
</feature>
<dbReference type="PANTHER" id="PTHR33048">
    <property type="entry name" value="PTH11-LIKE INTEGRAL MEMBRANE PROTEIN (AFU_ORTHOLOGUE AFUA_5G11245)"/>
    <property type="match status" value="1"/>
</dbReference>
<dbReference type="GO" id="GO:0016020">
    <property type="term" value="C:membrane"/>
    <property type="evidence" value="ECO:0007669"/>
    <property type="project" value="UniProtKB-SubCell"/>
</dbReference>
<evidence type="ECO:0000259" key="8">
    <source>
        <dbReference type="Pfam" id="PF20684"/>
    </source>
</evidence>
<reference evidence="9 10" key="1">
    <citation type="journal article" date="2021" name="Nat. Commun.">
        <title>Genetic determinants of endophytism in the Arabidopsis root mycobiome.</title>
        <authorList>
            <person name="Mesny F."/>
            <person name="Miyauchi S."/>
            <person name="Thiergart T."/>
            <person name="Pickel B."/>
            <person name="Atanasova L."/>
            <person name="Karlsson M."/>
            <person name="Huettel B."/>
            <person name="Barry K.W."/>
            <person name="Haridas S."/>
            <person name="Chen C."/>
            <person name="Bauer D."/>
            <person name="Andreopoulos W."/>
            <person name="Pangilinan J."/>
            <person name="LaButti K."/>
            <person name="Riley R."/>
            <person name="Lipzen A."/>
            <person name="Clum A."/>
            <person name="Drula E."/>
            <person name="Henrissat B."/>
            <person name="Kohler A."/>
            <person name="Grigoriev I.V."/>
            <person name="Martin F.M."/>
            <person name="Hacquard S."/>
        </authorList>
    </citation>
    <scope>NUCLEOTIDE SEQUENCE [LARGE SCALE GENOMIC DNA]</scope>
    <source>
        <strain evidence="9 10">MPI-CAGE-CH-0241</strain>
    </source>
</reference>
<evidence type="ECO:0000256" key="6">
    <source>
        <dbReference type="SAM" id="MobiDB-lite"/>
    </source>
</evidence>
<dbReference type="Proteomes" id="UP000777438">
    <property type="component" value="Unassembled WGS sequence"/>
</dbReference>
<evidence type="ECO:0000256" key="5">
    <source>
        <dbReference type="ARBA" id="ARBA00038359"/>
    </source>
</evidence>
<evidence type="ECO:0000256" key="4">
    <source>
        <dbReference type="ARBA" id="ARBA00023136"/>
    </source>
</evidence>
<dbReference type="InterPro" id="IPR052337">
    <property type="entry name" value="SAT4-like"/>
</dbReference>
<evidence type="ECO:0000256" key="3">
    <source>
        <dbReference type="ARBA" id="ARBA00022989"/>
    </source>
</evidence>
<proteinExistence type="inferred from homology"/>
<feature type="transmembrane region" description="Helical" evidence="7">
    <location>
        <begin position="110"/>
        <end position="128"/>
    </location>
</feature>
<dbReference type="EMBL" id="JAGPYM010000001">
    <property type="protein sequence ID" value="KAH6900632.1"/>
    <property type="molecule type" value="Genomic_DNA"/>
</dbReference>
<accession>A0A9P9AWN3</accession>
<dbReference type="Pfam" id="PF20684">
    <property type="entry name" value="Fung_rhodopsin"/>
    <property type="match status" value="1"/>
</dbReference>
<comment type="caution">
    <text evidence="9">The sequence shown here is derived from an EMBL/GenBank/DDBJ whole genome shotgun (WGS) entry which is preliminary data.</text>
</comment>
<feature type="region of interest" description="Disordered" evidence="6">
    <location>
        <begin position="292"/>
        <end position="318"/>
    </location>
</feature>
<feature type="transmembrane region" description="Helical" evidence="7">
    <location>
        <begin position="266"/>
        <end position="287"/>
    </location>
</feature>
<evidence type="ECO:0000256" key="2">
    <source>
        <dbReference type="ARBA" id="ARBA00022692"/>
    </source>
</evidence>